<protein>
    <submittedName>
        <fullName evidence="3">Proline-rich protein 36-like</fullName>
    </submittedName>
</protein>
<evidence type="ECO:0000256" key="1">
    <source>
        <dbReference type="SAM" id="MobiDB-lite"/>
    </source>
</evidence>
<dbReference type="GeneID" id="101847555"/>
<reference evidence="3" key="1">
    <citation type="submission" date="2025-08" db="UniProtKB">
        <authorList>
            <consortium name="RefSeq"/>
        </authorList>
    </citation>
    <scope>IDENTIFICATION</scope>
</reference>
<accession>A0ABM1AFR6</accession>
<gene>
    <name evidence="3" type="primary">LOC101847555</name>
</gene>
<proteinExistence type="predicted"/>
<dbReference type="RefSeq" id="XP_012946774.1">
    <property type="nucleotide sequence ID" value="XM_013091320.1"/>
</dbReference>
<evidence type="ECO:0000313" key="3">
    <source>
        <dbReference type="RefSeq" id="XP_012946774.1"/>
    </source>
</evidence>
<feature type="region of interest" description="Disordered" evidence="1">
    <location>
        <begin position="483"/>
        <end position="505"/>
    </location>
</feature>
<name>A0ABM1AFR6_APLCA</name>
<evidence type="ECO:0000313" key="2">
    <source>
        <dbReference type="Proteomes" id="UP000694888"/>
    </source>
</evidence>
<organism evidence="2 3">
    <name type="scientific">Aplysia californica</name>
    <name type="common">California sea hare</name>
    <dbReference type="NCBI Taxonomy" id="6500"/>
    <lineage>
        <taxon>Eukaryota</taxon>
        <taxon>Metazoa</taxon>
        <taxon>Spiralia</taxon>
        <taxon>Lophotrochozoa</taxon>
        <taxon>Mollusca</taxon>
        <taxon>Gastropoda</taxon>
        <taxon>Heterobranchia</taxon>
        <taxon>Euthyneura</taxon>
        <taxon>Tectipleura</taxon>
        <taxon>Aplysiida</taxon>
        <taxon>Aplysioidea</taxon>
        <taxon>Aplysiidae</taxon>
        <taxon>Aplysia</taxon>
    </lineage>
</organism>
<sequence>MFPVLVAAPAAWHPHAPPPNGPFNFFVINLTARDMMDFLGQQQQGRGAFVPAQRRYFAEADRRLHLPPVPPLPLPPPPAPAAPHAGESVFKRIWFGRCQELTLVSQRRRLCKRKRIQTQPYCRQHSRPEAGRDQPPMLPAMPVGQADQADPAMPVGQAGPAMPVLQADPMQVDLHPDRPELAMPVLQADQPLAANNLGQCQELTLVSGRRRLCKRRRRLSQPYCRQHRRQDELPAPGNEVAALEVVVGPAPLPVLPVPAALPLPLDPVPAALPLPVDPVPAVLPLPVDPAPIAGDFPVDPAPGAGDLPIDPAPVAGDLPLLPFPLPVNPAPVAGDLPLLPFPLPVNPAPVAGDLPLLPFPLPVNPAPVAGHLPLLPFPLPVNHLPLPVRHLPIAVDHAPPGADYAPPVWPGRNIPGMFPVLIAAPAAWHPHAPPPNGPFNFFVINLTARDMMDFLGQQQQGRGAFVPAQRRYFAEADRRLHLPPVPPLPLPPPPAPAAPHAGVQS</sequence>
<dbReference type="Proteomes" id="UP000694888">
    <property type="component" value="Unplaced"/>
</dbReference>
<feature type="compositionally biased region" description="Pro residues" evidence="1">
    <location>
        <begin position="483"/>
        <end position="497"/>
    </location>
</feature>
<keyword evidence="2" id="KW-1185">Reference proteome</keyword>